<evidence type="ECO:0000313" key="2">
    <source>
        <dbReference type="Proteomes" id="UP000676336"/>
    </source>
</evidence>
<dbReference type="Proteomes" id="UP000676336">
    <property type="component" value="Unassembled WGS sequence"/>
</dbReference>
<feature type="non-terminal residue" evidence="1">
    <location>
        <position position="81"/>
    </location>
</feature>
<dbReference type="EMBL" id="CAJOBI010157349">
    <property type="protein sequence ID" value="CAF4837082.1"/>
    <property type="molecule type" value="Genomic_DNA"/>
</dbReference>
<dbReference type="AlphaFoldDB" id="A0A8S3BJH7"/>
<organism evidence="1 2">
    <name type="scientific">Rotaria magnacalcarata</name>
    <dbReference type="NCBI Taxonomy" id="392030"/>
    <lineage>
        <taxon>Eukaryota</taxon>
        <taxon>Metazoa</taxon>
        <taxon>Spiralia</taxon>
        <taxon>Gnathifera</taxon>
        <taxon>Rotifera</taxon>
        <taxon>Eurotatoria</taxon>
        <taxon>Bdelloidea</taxon>
        <taxon>Philodinida</taxon>
        <taxon>Philodinidae</taxon>
        <taxon>Rotaria</taxon>
    </lineage>
</organism>
<evidence type="ECO:0000313" key="1">
    <source>
        <dbReference type="EMBL" id="CAF4837082.1"/>
    </source>
</evidence>
<feature type="non-terminal residue" evidence="1">
    <location>
        <position position="1"/>
    </location>
</feature>
<name>A0A8S3BJH7_9BILA</name>
<reference evidence="1" key="1">
    <citation type="submission" date="2021-02" db="EMBL/GenBank/DDBJ databases">
        <authorList>
            <person name="Nowell W R."/>
        </authorList>
    </citation>
    <scope>NUCLEOTIDE SEQUENCE</scope>
</reference>
<comment type="caution">
    <text evidence="1">The sequence shown here is derived from an EMBL/GenBank/DDBJ whole genome shotgun (WGS) entry which is preliminary data.</text>
</comment>
<sequence length="81" mass="9575">IINGLCQGYRRILDTPSVPHIYHDRDFIYMLRELRFELTTTTTDDQETRITGITPLSLLRALEDNFNGVKRDEFEKLVEIF</sequence>
<protein>
    <submittedName>
        <fullName evidence="1">Uncharacterized protein</fullName>
    </submittedName>
</protein>
<proteinExistence type="predicted"/>
<gene>
    <name evidence="1" type="ORF">SMN809_LOCUS48759</name>
</gene>
<accession>A0A8S3BJH7</accession>